<keyword evidence="9" id="KW-1185">Reference proteome</keyword>
<reference evidence="8 9" key="1">
    <citation type="journal article" date="2019" name="Int. J. Syst. Evol. Microbiol.">
        <title>The Global Catalogue of Microorganisms (GCM) 10K type strain sequencing project: providing services to taxonomists for standard genome sequencing and annotation.</title>
        <authorList>
            <consortium name="The Broad Institute Genomics Platform"/>
            <consortium name="The Broad Institute Genome Sequencing Center for Infectious Disease"/>
            <person name="Wu L."/>
            <person name="Ma J."/>
        </authorList>
    </citation>
    <scope>NUCLEOTIDE SEQUENCE [LARGE SCALE GENOMIC DNA]</scope>
    <source>
        <strain evidence="8 9">JCM 16013</strain>
    </source>
</reference>
<evidence type="ECO:0000256" key="6">
    <source>
        <dbReference type="SAM" id="Phobius"/>
    </source>
</evidence>
<evidence type="ECO:0000256" key="2">
    <source>
        <dbReference type="ARBA" id="ARBA00007362"/>
    </source>
</evidence>
<comment type="caution">
    <text evidence="8">The sequence shown here is derived from an EMBL/GenBank/DDBJ whole genome shotgun (WGS) entry which is preliminary data.</text>
</comment>
<accession>A0ABN2T397</accession>
<protein>
    <submittedName>
        <fullName evidence="8">DMT family transporter</fullName>
    </submittedName>
</protein>
<evidence type="ECO:0000256" key="5">
    <source>
        <dbReference type="ARBA" id="ARBA00023136"/>
    </source>
</evidence>
<evidence type="ECO:0000259" key="7">
    <source>
        <dbReference type="Pfam" id="PF00892"/>
    </source>
</evidence>
<dbReference type="InterPro" id="IPR000620">
    <property type="entry name" value="EamA_dom"/>
</dbReference>
<name>A0ABN2T397_9ACTN</name>
<dbReference type="InterPro" id="IPR037185">
    <property type="entry name" value="EmrE-like"/>
</dbReference>
<feature type="domain" description="EamA" evidence="7">
    <location>
        <begin position="170"/>
        <end position="301"/>
    </location>
</feature>
<sequence>MEAQRSAIVPARISPLPTSRGADRADGTLLAALGVLAFSFSFPATHAALAGFGPWSVTGVRGTLAAVIALSALWFSGAPLPRRADWPGLAVVAAGCVIGFPLLTTLALQTSSTAHSAVVIGVLPMATATIGALRTRRHPSRAFWAAAATGAAAVIAFTVSQNHGRPTVADLSLFGGLLTCAAGYAEGGRLSARLPGWQVIAWGVVLAAPVSLAVCALALPREPVHLSAEAVAGMAYLAGVSQFGGFVVWYRGMGLIGVARASQLQLAQPLLTLVWAVLLLGERMTAAVPVTAVVVLGCIVVTQRARAA</sequence>
<dbReference type="EMBL" id="BAAAQM010000061">
    <property type="protein sequence ID" value="GAA1997828.1"/>
    <property type="molecule type" value="Genomic_DNA"/>
</dbReference>
<dbReference type="InterPro" id="IPR050638">
    <property type="entry name" value="AA-Vitamin_Transporters"/>
</dbReference>
<feature type="transmembrane region" description="Helical" evidence="6">
    <location>
        <begin position="142"/>
        <end position="159"/>
    </location>
</feature>
<dbReference type="Pfam" id="PF00892">
    <property type="entry name" value="EamA"/>
    <property type="match status" value="2"/>
</dbReference>
<feature type="transmembrane region" description="Helical" evidence="6">
    <location>
        <begin position="199"/>
        <end position="219"/>
    </location>
</feature>
<dbReference type="PANTHER" id="PTHR32322">
    <property type="entry name" value="INNER MEMBRANE TRANSPORTER"/>
    <property type="match status" value="1"/>
</dbReference>
<feature type="transmembrane region" description="Helical" evidence="6">
    <location>
        <begin position="88"/>
        <end position="108"/>
    </location>
</feature>
<comment type="similarity">
    <text evidence="2">Belongs to the EamA transporter family.</text>
</comment>
<feature type="transmembrane region" description="Helical" evidence="6">
    <location>
        <begin position="55"/>
        <end position="76"/>
    </location>
</feature>
<evidence type="ECO:0000313" key="9">
    <source>
        <dbReference type="Proteomes" id="UP001499854"/>
    </source>
</evidence>
<evidence type="ECO:0000256" key="1">
    <source>
        <dbReference type="ARBA" id="ARBA00004141"/>
    </source>
</evidence>
<dbReference type="Proteomes" id="UP001499854">
    <property type="component" value="Unassembled WGS sequence"/>
</dbReference>
<proteinExistence type="inferred from homology"/>
<evidence type="ECO:0000256" key="3">
    <source>
        <dbReference type="ARBA" id="ARBA00022692"/>
    </source>
</evidence>
<keyword evidence="3 6" id="KW-0812">Transmembrane</keyword>
<feature type="domain" description="EamA" evidence="7">
    <location>
        <begin position="27"/>
        <end position="156"/>
    </location>
</feature>
<gene>
    <name evidence="8" type="ORF">GCM10009838_73870</name>
</gene>
<feature type="transmembrane region" description="Helical" evidence="6">
    <location>
        <begin position="29"/>
        <end position="49"/>
    </location>
</feature>
<keyword evidence="4 6" id="KW-1133">Transmembrane helix</keyword>
<dbReference type="RefSeq" id="WP_344661841.1">
    <property type="nucleotide sequence ID" value="NZ_BAAAQM010000061.1"/>
</dbReference>
<comment type="subcellular location">
    <subcellularLocation>
        <location evidence="1">Membrane</location>
        <topology evidence="1">Multi-pass membrane protein</topology>
    </subcellularLocation>
</comment>
<dbReference type="SUPFAM" id="SSF103481">
    <property type="entry name" value="Multidrug resistance efflux transporter EmrE"/>
    <property type="match status" value="2"/>
</dbReference>
<organism evidence="8 9">
    <name type="scientific">Catenulispora subtropica</name>
    <dbReference type="NCBI Taxonomy" id="450798"/>
    <lineage>
        <taxon>Bacteria</taxon>
        <taxon>Bacillati</taxon>
        <taxon>Actinomycetota</taxon>
        <taxon>Actinomycetes</taxon>
        <taxon>Catenulisporales</taxon>
        <taxon>Catenulisporaceae</taxon>
        <taxon>Catenulispora</taxon>
    </lineage>
</organism>
<keyword evidence="5 6" id="KW-0472">Membrane</keyword>
<feature type="transmembrane region" description="Helical" evidence="6">
    <location>
        <begin position="286"/>
        <end position="302"/>
    </location>
</feature>
<evidence type="ECO:0000256" key="4">
    <source>
        <dbReference type="ARBA" id="ARBA00022989"/>
    </source>
</evidence>
<feature type="transmembrane region" description="Helical" evidence="6">
    <location>
        <begin position="231"/>
        <end position="250"/>
    </location>
</feature>
<feature type="transmembrane region" description="Helical" evidence="6">
    <location>
        <begin position="114"/>
        <end position="133"/>
    </location>
</feature>
<evidence type="ECO:0000313" key="8">
    <source>
        <dbReference type="EMBL" id="GAA1997828.1"/>
    </source>
</evidence>
<dbReference type="PANTHER" id="PTHR32322:SF2">
    <property type="entry name" value="EAMA DOMAIN-CONTAINING PROTEIN"/>
    <property type="match status" value="1"/>
</dbReference>